<protein>
    <submittedName>
        <fullName evidence="1">Uncharacterized protein</fullName>
    </submittedName>
</protein>
<evidence type="ECO:0000313" key="2">
    <source>
        <dbReference type="Proteomes" id="UP000499080"/>
    </source>
</evidence>
<name>A0A4Y2HUF9_ARAVE</name>
<dbReference type="EMBL" id="BGPR01002179">
    <property type="protein sequence ID" value="GBM69114.1"/>
    <property type="molecule type" value="Genomic_DNA"/>
</dbReference>
<evidence type="ECO:0000313" key="1">
    <source>
        <dbReference type="EMBL" id="GBM69114.1"/>
    </source>
</evidence>
<dbReference type="AlphaFoldDB" id="A0A4Y2HUF9"/>
<sequence>MLPWRTSLGYQQKIDA</sequence>
<feature type="non-terminal residue" evidence="1">
    <location>
        <position position="16"/>
    </location>
</feature>
<reference evidence="1 2" key="1">
    <citation type="journal article" date="2019" name="Sci. Rep.">
        <title>Orb-weaving spider Araneus ventricosus genome elucidates the spidroin gene catalogue.</title>
        <authorList>
            <person name="Kono N."/>
            <person name="Nakamura H."/>
            <person name="Ohtoshi R."/>
            <person name="Moran D.A.P."/>
            <person name="Shinohara A."/>
            <person name="Yoshida Y."/>
            <person name="Fujiwara M."/>
            <person name="Mori M."/>
            <person name="Tomita M."/>
            <person name="Arakawa K."/>
        </authorList>
    </citation>
    <scope>NUCLEOTIDE SEQUENCE [LARGE SCALE GENOMIC DNA]</scope>
</reference>
<gene>
    <name evidence="1" type="ORF">AVEN_274254_1</name>
</gene>
<comment type="caution">
    <text evidence="1">The sequence shown here is derived from an EMBL/GenBank/DDBJ whole genome shotgun (WGS) entry which is preliminary data.</text>
</comment>
<dbReference type="Proteomes" id="UP000499080">
    <property type="component" value="Unassembled WGS sequence"/>
</dbReference>
<proteinExistence type="predicted"/>
<organism evidence="1 2">
    <name type="scientific">Araneus ventricosus</name>
    <name type="common">Orbweaver spider</name>
    <name type="synonym">Epeira ventricosa</name>
    <dbReference type="NCBI Taxonomy" id="182803"/>
    <lineage>
        <taxon>Eukaryota</taxon>
        <taxon>Metazoa</taxon>
        <taxon>Ecdysozoa</taxon>
        <taxon>Arthropoda</taxon>
        <taxon>Chelicerata</taxon>
        <taxon>Arachnida</taxon>
        <taxon>Araneae</taxon>
        <taxon>Araneomorphae</taxon>
        <taxon>Entelegynae</taxon>
        <taxon>Araneoidea</taxon>
        <taxon>Araneidae</taxon>
        <taxon>Araneus</taxon>
    </lineage>
</organism>
<keyword evidence="2" id="KW-1185">Reference proteome</keyword>
<accession>A0A4Y2HUF9</accession>